<evidence type="ECO:0000259" key="3">
    <source>
        <dbReference type="PROSITE" id="PS51371"/>
    </source>
</evidence>
<dbReference type="InterPro" id="IPR051257">
    <property type="entry name" value="Diverse_CBS-Domain"/>
</dbReference>
<feature type="domain" description="CBS" evidence="3">
    <location>
        <begin position="77"/>
        <end position="132"/>
    </location>
</feature>
<dbReference type="GO" id="GO:0003938">
    <property type="term" value="F:IMP dehydrogenase activity"/>
    <property type="evidence" value="ECO:0007669"/>
    <property type="project" value="UniProtKB-EC"/>
</dbReference>
<protein>
    <submittedName>
        <fullName evidence="4">Inosine-5'-monophosphate dehydrogenase</fullName>
        <ecNumber evidence="4">1.1.1.205</ecNumber>
    </submittedName>
</protein>
<reference evidence="4 5" key="1">
    <citation type="submission" date="2015-09" db="EMBL/GenBank/DDBJ databases">
        <authorList>
            <consortium name="Swine Surveillance"/>
        </authorList>
    </citation>
    <scope>NUCLEOTIDE SEQUENCE [LARGE SCALE GENOMIC DNA]</scope>
    <source>
        <strain evidence="4 5">CECT 5294</strain>
    </source>
</reference>
<dbReference type="InterPro" id="IPR044725">
    <property type="entry name" value="CBSX3_CBS_dom"/>
</dbReference>
<evidence type="ECO:0000313" key="4">
    <source>
        <dbReference type="EMBL" id="CUH60419.1"/>
    </source>
</evidence>
<evidence type="ECO:0000313" key="5">
    <source>
        <dbReference type="Proteomes" id="UP000051298"/>
    </source>
</evidence>
<proteinExistence type="predicted"/>
<gene>
    <name evidence="4" type="primary">guaB_1</name>
    <name evidence="4" type="ORF">THS5294_01711</name>
</gene>
<feature type="domain" description="CBS" evidence="3">
    <location>
        <begin position="11"/>
        <end position="71"/>
    </location>
</feature>
<dbReference type="PANTHER" id="PTHR43080:SF2">
    <property type="entry name" value="CBS DOMAIN-CONTAINING PROTEIN"/>
    <property type="match status" value="1"/>
</dbReference>
<dbReference type="Pfam" id="PF00571">
    <property type="entry name" value="CBS"/>
    <property type="match status" value="2"/>
</dbReference>
<keyword evidence="4" id="KW-0560">Oxidoreductase</keyword>
<dbReference type="SUPFAM" id="SSF54631">
    <property type="entry name" value="CBS-domain pair"/>
    <property type="match status" value="1"/>
</dbReference>
<sequence>MLVHQILKSKATTDVLTIAPDALVSDAAAELSSRKIGSLVVSSGDGTAAGILSERDIVREIGRRGTICLSEKVSDMMTKTLVTCAPNDDAQSVLEKMTNGRFRHMPVLDNGKMVGLVTLGDIVKARLSEVSMEKEALEGMIMGH</sequence>
<evidence type="ECO:0000256" key="2">
    <source>
        <dbReference type="PROSITE-ProRule" id="PRU00703"/>
    </source>
</evidence>
<accession>A0A0P1EZN8</accession>
<dbReference type="InterPro" id="IPR046342">
    <property type="entry name" value="CBS_dom_sf"/>
</dbReference>
<dbReference type="AlphaFoldDB" id="A0A0P1EZN8"/>
<dbReference type="Proteomes" id="UP000051298">
    <property type="component" value="Unassembled WGS sequence"/>
</dbReference>
<dbReference type="EMBL" id="CYRX01000025">
    <property type="protein sequence ID" value="CUH60419.1"/>
    <property type="molecule type" value="Genomic_DNA"/>
</dbReference>
<evidence type="ECO:0000256" key="1">
    <source>
        <dbReference type="ARBA" id="ARBA00023122"/>
    </source>
</evidence>
<dbReference type="PROSITE" id="PS51371">
    <property type="entry name" value="CBS"/>
    <property type="match status" value="2"/>
</dbReference>
<keyword evidence="1 2" id="KW-0129">CBS domain</keyword>
<name>A0A0P1EZN8_9RHOB</name>
<dbReference type="SMART" id="SM00116">
    <property type="entry name" value="CBS"/>
    <property type="match status" value="2"/>
</dbReference>
<dbReference type="Gene3D" id="3.10.580.10">
    <property type="entry name" value="CBS-domain"/>
    <property type="match status" value="1"/>
</dbReference>
<dbReference type="STRING" id="266809.PM03_05375"/>
<organism evidence="4 5">
    <name type="scientific">Thalassobacter stenotrophicus</name>
    <dbReference type="NCBI Taxonomy" id="266809"/>
    <lineage>
        <taxon>Bacteria</taxon>
        <taxon>Pseudomonadati</taxon>
        <taxon>Pseudomonadota</taxon>
        <taxon>Alphaproteobacteria</taxon>
        <taxon>Rhodobacterales</taxon>
        <taxon>Roseobacteraceae</taxon>
        <taxon>Thalassobacter</taxon>
    </lineage>
</organism>
<dbReference type="RefSeq" id="WP_038006541.1">
    <property type="nucleotide sequence ID" value="NZ_CP107618.1"/>
</dbReference>
<dbReference type="EC" id="1.1.1.205" evidence="4"/>
<dbReference type="PANTHER" id="PTHR43080">
    <property type="entry name" value="CBS DOMAIN-CONTAINING PROTEIN CBSX3, MITOCHONDRIAL"/>
    <property type="match status" value="1"/>
</dbReference>
<dbReference type="InterPro" id="IPR000644">
    <property type="entry name" value="CBS_dom"/>
</dbReference>
<dbReference type="CDD" id="cd04623">
    <property type="entry name" value="CBS_pair_bac_euk"/>
    <property type="match status" value="1"/>
</dbReference>
<dbReference type="eggNOG" id="COG0517">
    <property type="taxonomic scope" value="Bacteria"/>
</dbReference>